<dbReference type="AlphaFoldDB" id="A0A0G4GT36"/>
<dbReference type="OrthoDB" id="10257948at2759"/>
<proteinExistence type="predicted"/>
<protein>
    <recommendedName>
        <fullName evidence="1">Thioredoxin domain-containing protein</fullName>
    </recommendedName>
</protein>
<dbReference type="Proteomes" id="UP000041254">
    <property type="component" value="Unassembled WGS sequence"/>
</dbReference>
<dbReference type="InterPro" id="IPR036249">
    <property type="entry name" value="Thioredoxin-like_sf"/>
</dbReference>
<dbReference type="SUPFAM" id="SSF52833">
    <property type="entry name" value="Thioredoxin-like"/>
    <property type="match status" value="1"/>
</dbReference>
<dbReference type="FunCoup" id="A0A0G4GT36">
    <property type="interactions" value="328"/>
</dbReference>
<organism evidence="2 3">
    <name type="scientific">Vitrella brassicaformis (strain CCMP3155)</name>
    <dbReference type="NCBI Taxonomy" id="1169540"/>
    <lineage>
        <taxon>Eukaryota</taxon>
        <taxon>Sar</taxon>
        <taxon>Alveolata</taxon>
        <taxon>Colpodellida</taxon>
        <taxon>Vitrellaceae</taxon>
        <taxon>Vitrella</taxon>
    </lineage>
</organism>
<dbReference type="STRING" id="1169540.A0A0G4GT36"/>
<dbReference type="InParanoid" id="A0A0G4GT36"/>
<dbReference type="CDD" id="cd02989">
    <property type="entry name" value="Phd_like_TxnDC9"/>
    <property type="match status" value="1"/>
</dbReference>
<dbReference type="VEuPathDB" id="CryptoDB:Vbra_4608"/>
<feature type="domain" description="Thioredoxin" evidence="1">
    <location>
        <begin position="68"/>
        <end position="153"/>
    </location>
</feature>
<dbReference type="Pfam" id="PF00085">
    <property type="entry name" value="Thioredoxin"/>
    <property type="match status" value="1"/>
</dbReference>
<evidence type="ECO:0000313" key="2">
    <source>
        <dbReference type="EMBL" id="CEM33856.1"/>
    </source>
</evidence>
<evidence type="ECO:0000313" key="3">
    <source>
        <dbReference type="Proteomes" id="UP000041254"/>
    </source>
</evidence>
<name>A0A0G4GT36_VITBC</name>
<dbReference type="PhylomeDB" id="A0A0G4GT36"/>
<dbReference type="EMBL" id="CDMY01000797">
    <property type="protein sequence ID" value="CEM33856.1"/>
    <property type="molecule type" value="Genomic_DNA"/>
</dbReference>
<dbReference type="InterPro" id="IPR013766">
    <property type="entry name" value="Thioredoxin_domain"/>
</dbReference>
<evidence type="ECO:0000259" key="1">
    <source>
        <dbReference type="Pfam" id="PF00085"/>
    </source>
</evidence>
<sequence>MSTVQAMEEGVVRALSEKEDALDEEIKRLERLDEDELEALRARRITQLRKKASERCEMVSRGHGSYTEVQEKEFFEAAKRSSKMVVHFYRSATWRCQVLDKHLSALAVRHLETRFVKIDAEKAQFLAERLKIWMLPTLVLVRDGKTEHSIVGFDELGGHDNFSAEDLECLLHRWRITDNCRTTTPTQDHQDDEHDD</sequence>
<dbReference type="Gene3D" id="3.40.30.10">
    <property type="entry name" value="Glutaredoxin"/>
    <property type="match status" value="1"/>
</dbReference>
<dbReference type="PANTHER" id="PTHR21148">
    <property type="entry name" value="THIOREDOXIN DOMAIN-CONTAINING PROTEIN 9"/>
    <property type="match status" value="1"/>
</dbReference>
<dbReference type="OMA" id="CVIAFID"/>
<reference evidence="2 3" key="1">
    <citation type="submission" date="2014-11" db="EMBL/GenBank/DDBJ databases">
        <authorList>
            <person name="Zhu J."/>
            <person name="Qi W."/>
            <person name="Song R."/>
        </authorList>
    </citation>
    <scope>NUCLEOTIDE SEQUENCE [LARGE SCALE GENOMIC DNA]</scope>
</reference>
<accession>A0A0G4GT36</accession>
<keyword evidence="3" id="KW-1185">Reference proteome</keyword>
<gene>
    <name evidence="2" type="ORF">Vbra_4608</name>
</gene>